<keyword evidence="10" id="KW-1185">Reference proteome</keyword>
<organism evidence="9 10">
    <name type="scientific">Brachionus plicatilis</name>
    <name type="common">Marine rotifer</name>
    <name type="synonym">Brachionus muelleri</name>
    <dbReference type="NCBI Taxonomy" id="10195"/>
    <lineage>
        <taxon>Eukaryota</taxon>
        <taxon>Metazoa</taxon>
        <taxon>Spiralia</taxon>
        <taxon>Gnathifera</taxon>
        <taxon>Rotifera</taxon>
        <taxon>Eurotatoria</taxon>
        <taxon>Monogononta</taxon>
        <taxon>Pseudotrocha</taxon>
        <taxon>Ploima</taxon>
        <taxon>Brachionidae</taxon>
        <taxon>Brachionus</taxon>
    </lineage>
</organism>
<dbReference type="PROSITE" id="PS51551">
    <property type="entry name" value="EPHRIN_RBD_2"/>
    <property type="match status" value="1"/>
</dbReference>
<evidence type="ECO:0000256" key="5">
    <source>
        <dbReference type="ARBA" id="ARBA00023180"/>
    </source>
</evidence>
<sequence length="233" mass="26568">MFLLFFVFFGSVQSSMNIVKLPSLYWSTNNRLFTDMSDPSYYLKLNAHIGDSIDLVCPRSSLNDNSYEYSIIYKVGTKYEFDNCLINPENYETVPILKCDKINSINSVKFTIYFVKYSPVPNALEFEEDKEYYFLSTSSGAQEGINHQAGGLCSKFNMKFSIKINSNQNTSLWQKLMQKSENKVNESGKSDIANNLALQSASQLSKLNLFVSASSKFKPNWAVLIFSIFFIFA</sequence>
<dbReference type="PANTHER" id="PTHR11304">
    <property type="entry name" value="EPHRIN"/>
    <property type="match status" value="1"/>
</dbReference>
<evidence type="ECO:0000256" key="2">
    <source>
        <dbReference type="ARBA" id="ARBA00022729"/>
    </source>
</evidence>
<name>A0A3M7PA51_BRAPC</name>
<evidence type="ECO:0000256" key="1">
    <source>
        <dbReference type="ARBA" id="ARBA00004370"/>
    </source>
</evidence>
<comment type="caution">
    <text evidence="6">Lacks conserved residue(s) required for the propagation of feature annotation.</text>
</comment>
<dbReference type="STRING" id="10195.A0A3M7PA51"/>
<evidence type="ECO:0000313" key="9">
    <source>
        <dbReference type="EMBL" id="RMZ95976.1"/>
    </source>
</evidence>
<comment type="caution">
    <text evidence="9">The sequence shown here is derived from an EMBL/GenBank/DDBJ whole genome shotgun (WGS) entry which is preliminary data.</text>
</comment>
<gene>
    <name evidence="9" type="ORF">BpHYR1_013724</name>
</gene>
<proteinExistence type="inferred from homology"/>
<feature type="domain" description="Ephrin RBD" evidence="8">
    <location>
        <begin position="19"/>
        <end position="164"/>
    </location>
</feature>
<dbReference type="OrthoDB" id="6250301at2759"/>
<evidence type="ECO:0000259" key="8">
    <source>
        <dbReference type="PROSITE" id="PS51551"/>
    </source>
</evidence>
<dbReference type="InterPro" id="IPR001799">
    <property type="entry name" value="Ephrin_RBD"/>
</dbReference>
<dbReference type="GO" id="GO:0005886">
    <property type="term" value="C:plasma membrane"/>
    <property type="evidence" value="ECO:0007669"/>
    <property type="project" value="TreeGrafter"/>
</dbReference>
<dbReference type="SUPFAM" id="SSF49503">
    <property type="entry name" value="Cupredoxins"/>
    <property type="match status" value="1"/>
</dbReference>
<keyword evidence="2" id="KW-0732">Signal</keyword>
<evidence type="ECO:0000256" key="6">
    <source>
        <dbReference type="PROSITE-ProRule" id="PRU00884"/>
    </source>
</evidence>
<dbReference type="Gene3D" id="2.60.40.420">
    <property type="entry name" value="Cupredoxins - blue copper proteins"/>
    <property type="match status" value="1"/>
</dbReference>
<dbReference type="InterPro" id="IPR008972">
    <property type="entry name" value="Cupredoxin"/>
</dbReference>
<keyword evidence="3 7" id="KW-0472">Membrane</keyword>
<evidence type="ECO:0000256" key="4">
    <source>
        <dbReference type="ARBA" id="ARBA00023157"/>
    </source>
</evidence>
<evidence type="ECO:0000256" key="7">
    <source>
        <dbReference type="RuleBase" id="RU004375"/>
    </source>
</evidence>
<dbReference type="Proteomes" id="UP000276133">
    <property type="component" value="Unassembled WGS sequence"/>
</dbReference>
<keyword evidence="4" id="KW-1015">Disulfide bond</keyword>
<protein>
    <submittedName>
        <fullName evidence="9">Ephrin-B2</fullName>
    </submittedName>
</protein>
<dbReference type="GO" id="GO:0046875">
    <property type="term" value="F:ephrin receptor binding"/>
    <property type="evidence" value="ECO:0007669"/>
    <property type="project" value="TreeGrafter"/>
</dbReference>
<dbReference type="InterPro" id="IPR031328">
    <property type="entry name" value="Ephrin"/>
</dbReference>
<dbReference type="Pfam" id="PF00812">
    <property type="entry name" value="Ephrin"/>
    <property type="match status" value="1"/>
</dbReference>
<reference evidence="9 10" key="1">
    <citation type="journal article" date="2018" name="Sci. Rep.">
        <title>Genomic signatures of local adaptation to the degree of environmental predictability in rotifers.</title>
        <authorList>
            <person name="Franch-Gras L."/>
            <person name="Hahn C."/>
            <person name="Garcia-Roger E.M."/>
            <person name="Carmona M.J."/>
            <person name="Serra M."/>
            <person name="Gomez A."/>
        </authorList>
    </citation>
    <scope>NUCLEOTIDE SEQUENCE [LARGE SCALE GENOMIC DNA]</scope>
    <source>
        <strain evidence="9">HYR1</strain>
    </source>
</reference>
<evidence type="ECO:0000313" key="10">
    <source>
        <dbReference type="Proteomes" id="UP000276133"/>
    </source>
</evidence>
<dbReference type="GO" id="GO:0007411">
    <property type="term" value="P:axon guidance"/>
    <property type="evidence" value="ECO:0007669"/>
    <property type="project" value="TreeGrafter"/>
</dbReference>
<comment type="subcellular location">
    <subcellularLocation>
        <location evidence="1">Membrane</location>
    </subcellularLocation>
</comment>
<keyword evidence="5" id="KW-0325">Glycoprotein</keyword>
<dbReference type="EMBL" id="REGN01012316">
    <property type="protein sequence ID" value="RMZ95976.1"/>
    <property type="molecule type" value="Genomic_DNA"/>
</dbReference>
<comment type="similarity">
    <text evidence="6 7">Belongs to the ephrin family.</text>
</comment>
<evidence type="ECO:0000256" key="3">
    <source>
        <dbReference type="ARBA" id="ARBA00023136"/>
    </source>
</evidence>
<accession>A0A3M7PA51</accession>
<dbReference type="PANTHER" id="PTHR11304:SF29">
    <property type="entry name" value="EPHRIN"/>
    <property type="match status" value="1"/>
</dbReference>
<dbReference type="PRINTS" id="PR01347">
    <property type="entry name" value="EPHRIN"/>
</dbReference>
<dbReference type="AlphaFoldDB" id="A0A3M7PA51"/>
<dbReference type="GO" id="GO:0048013">
    <property type="term" value="P:ephrin receptor signaling pathway"/>
    <property type="evidence" value="ECO:0007669"/>
    <property type="project" value="TreeGrafter"/>
</dbReference>